<reference evidence="1" key="2">
    <citation type="submission" date="2020-05" db="UniProtKB">
        <authorList>
            <consortium name="EnsemblMetazoa"/>
        </authorList>
    </citation>
    <scope>IDENTIFICATION</scope>
    <source>
        <strain evidence="1">CM1001059</strain>
    </source>
</reference>
<keyword evidence="2" id="KW-1185">Reference proteome</keyword>
<dbReference type="Proteomes" id="UP000075902">
    <property type="component" value="Unassembled WGS sequence"/>
</dbReference>
<organism evidence="1 2">
    <name type="scientific">Anopheles melas</name>
    <dbReference type="NCBI Taxonomy" id="34690"/>
    <lineage>
        <taxon>Eukaryota</taxon>
        <taxon>Metazoa</taxon>
        <taxon>Ecdysozoa</taxon>
        <taxon>Arthropoda</taxon>
        <taxon>Hexapoda</taxon>
        <taxon>Insecta</taxon>
        <taxon>Pterygota</taxon>
        <taxon>Neoptera</taxon>
        <taxon>Endopterygota</taxon>
        <taxon>Diptera</taxon>
        <taxon>Nematocera</taxon>
        <taxon>Culicoidea</taxon>
        <taxon>Culicidae</taxon>
        <taxon>Anophelinae</taxon>
        <taxon>Anopheles</taxon>
    </lineage>
</organism>
<dbReference type="EnsemblMetazoa" id="AMEC008366-RA">
    <property type="protein sequence ID" value="AMEC008366-PA"/>
    <property type="gene ID" value="AMEC008366"/>
</dbReference>
<dbReference type="AlphaFoldDB" id="A0A182TU60"/>
<evidence type="ECO:0000313" key="2">
    <source>
        <dbReference type="Proteomes" id="UP000075902"/>
    </source>
</evidence>
<sequence length="133" mass="15352">MYQSCFTPPHPPLDGVVNEIVNLLVHQPVVLVCADVHIHLGEDHHERQLGRANARAARIARQYLQPHLEIGQRDGGFEYFRQPECIRGFLEDVVEQPDERERRYRGQVHLNAQLVGDNVRHSHQIARRTTALK</sequence>
<name>A0A182TU60_9DIPT</name>
<dbReference type="VEuPathDB" id="VectorBase:AMEC008366"/>
<evidence type="ECO:0000313" key="1">
    <source>
        <dbReference type="EnsemblMetazoa" id="AMEC008366-PA"/>
    </source>
</evidence>
<accession>A0A182TU60</accession>
<reference evidence="2" key="1">
    <citation type="submission" date="2014-01" db="EMBL/GenBank/DDBJ databases">
        <title>The Genome Sequence of Anopheles melas CM1001059_A (V2).</title>
        <authorList>
            <consortium name="The Broad Institute Genomics Platform"/>
            <person name="Neafsey D.E."/>
            <person name="Besansky N."/>
            <person name="Howell P."/>
            <person name="Walton C."/>
            <person name="Young S.K."/>
            <person name="Zeng Q."/>
            <person name="Gargeya S."/>
            <person name="Fitzgerald M."/>
            <person name="Haas B."/>
            <person name="Abouelleil A."/>
            <person name="Allen A.W."/>
            <person name="Alvarado L."/>
            <person name="Arachchi H.M."/>
            <person name="Berlin A.M."/>
            <person name="Chapman S.B."/>
            <person name="Gainer-Dewar J."/>
            <person name="Goldberg J."/>
            <person name="Griggs A."/>
            <person name="Gujja S."/>
            <person name="Hansen M."/>
            <person name="Howarth C."/>
            <person name="Imamovic A."/>
            <person name="Ireland A."/>
            <person name="Larimer J."/>
            <person name="McCowan C."/>
            <person name="Murphy C."/>
            <person name="Pearson M."/>
            <person name="Poon T.W."/>
            <person name="Priest M."/>
            <person name="Roberts A."/>
            <person name="Saif S."/>
            <person name="Shea T."/>
            <person name="Sisk P."/>
            <person name="Sykes S."/>
            <person name="Wortman J."/>
            <person name="Nusbaum C."/>
            <person name="Birren B."/>
        </authorList>
    </citation>
    <scope>NUCLEOTIDE SEQUENCE [LARGE SCALE GENOMIC DNA]</scope>
    <source>
        <strain evidence="2">CM1001059</strain>
    </source>
</reference>
<proteinExistence type="predicted"/>
<protein>
    <submittedName>
        <fullName evidence="1">Uncharacterized protein</fullName>
    </submittedName>
</protein>